<evidence type="ECO:0000256" key="4">
    <source>
        <dbReference type="RuleBase" id="RU004020"/>
    </source>
</evidence>
<dbReference type="SMART" id="SM00415">
    <property type="entry name" value="HSF"/>
    <property type="match status" value="1"/>
</dbReference>
<dbReference type="InterPro" id="IPR036390">
    <property type="entry name" value="WH_DNA-bd_sf"/>
</dbReference>
<comment type="similarity">
    <text evidence="4">Belongs to the HSF family.</text>
</comment>
<proteinExistence type="inferred from homology"/>
<dbReference type="InterPro" id="IPR036388">
    <property type="entry name" value="WH-like_DNA-bd_sf"/>
</dbReference>
<dbReference type="PANTHER" id="PTHR10015">
    <property type="entry name" value="HEAT SHOCK TRANSCRIPTION FACTOR"/>
    <property type="match status" value="1"/>
</dbReference>
<dbReference type="FunFam" id="1.10.10.10:FF:000479">
    <property type="entry name" value="Predicted protein"/>
    <property type="match status" value="1"/>
</dbReference>
<gene>
    <name evidence="7" type="ORF">LDAN0321_LOCUS20146</name>
</gene>
<evidence type="ECO:0000256" key="5">
    <source>
        <dbReference type="SAM" id="MobiDB-lite"/>
    </source>
</evidence>
<dbReference type="Pfam" id="PF00447">
    <property type="entry name" value="HSF_DNA-bind"/>
    <property type="match status" value="1"/>
</dbReference>
<evidence type="ECO:0000256" key="3">
    <source>
        <dbReference type="ARBA" id="ARBA00023242"/>
    </source>
</evidence>
<feature type="region of interest" description="Disordered" evidence="5">
    <location>
        <begin position="1"/>
        <end position="21"/>
    </location>
</feature>
<evidence type="ECO:0000256" key="1">
    <source>
        <dbReference type="ARBA" id="ARBA00004123"/>
    </source>
</evidence>
<name>A0A7S2LPX6_9STRA</name>
<feature type="compositionally biased region" description="Polar residues" evidence="5">
    <location>
        <begin position="1"/>
        <end position="16"/>
    </location>
</feature>
<evidence type="ECO:0000259" key="6">
    <source>
        <dbReference type="SMART" id="SM00415"/>
    </source>
</evidence>
<dbReference type="PANTHER" id="PTHR10015:SF206">
    <property type="entry name" value="HSF-TYPE DNA-BINDING DOMAIN-CONTAINING PROTEIN"/>
    <property type="match status" value="1"/>
</dbReference>
<dbReference type="PRINTS" id="PR00056">
    <property type="entry name" value="HSFDOMAIN"/>
</dbReference>
<feature type="domain" description="HSF-type DNA-binding" evidence="6">
    <location>
        <begin position="20"/>
        <end position="116"/>
    </location>
</feature>
<evidence type="ECO:0000313" key="7">
    <source>
        <dbReference type="EMBL" id="CAD9611586.1"/>
    </source>
</evidence>
<dbReference type="EMBL" id="HBGY01032242">
    <property type="protein sequence ID" value="CAD9611586.1"/>
    <property type="molecule type" value="Transcribed_RNA"/>
</dbReference>
<dbReference type="SUPFAM" id="SSF46785">
    <property type="entry name" value="Winged helix' DNA-binding domain"/>
    <property type="match status" value="1"/>
</dbReference>
<dbReference type="Gene3D" id="1.10.10.10">
    <property type="entry name" value="Winged helix-like DNA-binding domain superfamily/Winged helix DNA-binding domain"/>
    <property type="match status" value="1"/>
</dbReference>
<feature type="region of interest" description="Disordered" evidence="5">
    <location>
        <begin position="116"/>
        <end position="137"/>
    </location>
</feature>
<protein>
    <recommendedName>
        <fullName evidence="6">HSF-type DNA-binding domain-containing protein</fullName>
    </recommendedName>
</protein>
<dbReference type="InterPro" id="IPR000232">
    <property type="entry name" value="HSF_DNA-bd"/>
</dbReference>
<dbReference type="GO" id="GO:0043565">
    <property type="term" value="F:sequence-specific DNA binding"/>
    <property type="evidence" value="ECO:0007669"/>
    <property type="project" value="InterPro"/>
</dbReference>
<organism evidence="7">
    <name type="scientific">Leptocylindrus danicus</name>
    <dbReference type="NCBI Taxonomy" id="163516"/>
    <lineage>
        <taxon>Eukaryota</taxon>
        <taxon>Sar</taxon>
        <taxon>Stramenopiles</taxon>
        <taxon>Ochrophyta</taxon>
        <taxon>Bacillariophyta</taxon>
        <taxon>Coscinodiscophyceae</taxon>
        <taxon>Chaetocerotophycidae</taxon>
        <taxon>Leptocylindrales</taxon>
        <taxon>Leptocylindraceae</taxon>
        <taxon>Leptocylindrus</taxon>
    </lineage>
</organism>
<reference evidence="7" key="1">
    <citation type="submission" date="2021-01" db="EMBL/GenBank/DDBJ databases">
        <authorList>
            <person name="Corre E."/>
            <person name="Pelletier E."/>
            <person name="Niang G."/>
            <person name="Scheremetjew M."/>
            <person name="Finn R."/>
            <person name="Kale V."/>
            <person name="Holt S."/>
            <person name="Cochrane G."/>
            <person name="Meng A."/>
            <person name="Brown T."/>
            <person name="Cohen L."/>
        </authorList>
    </citation>
    <scope>NUCLEOTIDE SEQUENCE</scope>
    <source>
        <strain evidence="7">B650</strain>
    </source>
</reference>
<keyword evidence="2" id="KW-0238">DNA-binding</keyword>
<dbReference type="GO" id="GO:0005634">
    <property type="term" value="C:nucleus"/>
    <property type="evidence" value="ECO:0007669"/>
    <property type="project" value="UniProtKB-SubCell"/>
</dbReference>
<dbReference type="GO" id="GO:0003700">
    <property type="term" value="F:DNA-binding transcription factor activity"/>
    <property type="evidence" value="ECO:0007669"/>
    <property type="project" value="InterPro"/>
</dbReference>
<keyword evidence="3" id="KW-0539">Nucleus</keyword>
<evidence type="ECO:0000256" key="2">
    <source>
        <dbReference type="ARBA" id="ARBA00023125"/>
    </source>
</evidence>
<dbReference type="AlphaFoldDB" id="A0A7S2LPX6"/>
<sequence>MSTKSARNTKTASSKGSPLRNDTFPTKLHEILDNPEFSDIICWLPHGRTWKVLDAKAFEKKVMPQYFVMTKWSSFARQVNGWGFYRILVAGPDRDSYHNQLFMRDRPELCKLMRRRTRPKFEPAPSKQVSDDESSSSYMNPYVEVQSPVTAPAANAASFHTNKSQSDSSKSFWANIGTVGSATNDSQIHSHYHRVMNSSNCCFTPIPVPTNEESLFFETIVSDLSDMDTDDANPSVRRTCRNGNEIFDFQKRKRFPFGQYPTKVRPNNAQV</sequence>
<accession>A0A7S2LPX6</accession>
<comment type="subcellular location">
    <subcellularLocation>
        <location evidence="1">Nucleus</location>
    </subcellularLocation>
</comment>